<dbReference type="STRING" id="1122207.MUS1_02030"/>
<protein>
    <submittedName>
        <fullName evidence="2">Uncharacterized protein</fullName>
    </submittedName>
</protein>
<comment type="caution">
    <text evidence="2">The sequence shown here is derived from an EMBL/GenBank/DDBJ whole genome shotgun (WGS) entry which is preliminary data.</text>
</comment>
<keyword evidence="1" id="KW-1133">Transmembrane helix</keyword>
<keyword evidence="1" id="KW-0812">Transmembrane</keyword>
<organism evidence="2 3">
    <name type="scientific">Marinomonas ushuaiensis DSM 15871</name>
    <dbReference type="NCBI Taxonomy" id="1122207"/>
    <lineage>
        <taxon>Bacteria</taxon>
        <taxon>Pseudomonadati</taxon>
        <taxon>Pseudomonadota</taxon>
        <taxon>Gammaproteobacteria</taxon>
        <taxon>Oceanospirillales</taxon>
        <taxon>Oceanospirillaceae</taxon>
        <taxon>Marinomonas</taxon>
    </lineage>
</organism>
<feature type="transmembrane region" description="Helical" evidence="1">
    <location>
        <begin position="41"/>
        <end position="59"/>
    </location>
</feature>
<dbReference type="eggNOG" id="ENOG5033FKE">
    <property type="taxonomic scope" value="Bacteria"/>
</dbReference>
<reference evidence="2 3" key="1">
    <citation type="submission" date="2014-01" db="EMBL/GenBank/DDBJ databases">
        <title>Marinomonas ushuaiensis DSM 15871 Genome Sequencing.</title>
        <authorList>
            <person name="Lai Q."/>
            <person name="Shao Z.S."/>
        </authorList>
    </citation>
    <scope>NUCLEOTIDE SEQUENCE [LARGE SCALE GENOMIC DNA]</scope>
    <source>
        <strain evidence="2 3">DSM 15871</strain>
    </source>
</reference>
<evidence type="ECO:0000313" key="2">
    <source>
        <dbReference type="EMBL" id="ETX12395.1"/>
    </source>
</evidence>
<evidence type="ECO:0000256" key="1">
    <source>
        <dbReference type="SAM" id="Phobius"/>
    </source>
</evidence>
<name>X7E9A4_9GAMM</name>
<gene>
    <name evidence="2" type="ORF">MUS1_02030</name>
</gene>
<keyword evidence="3" id="KW-1185">Reference proteome</keyword>
<feature type="transmembrane region" description="Helical" evidence="1">
    <location>
        <begin position="65"/>
        <end position="87"/>
    </location>
</feature>
<dbReference type="EMBL" id="JAMB01000001">
    <property type="protein sequence ID" value="ETX12395.1"/>
    <property type="molecule type" value="Genomic_DNA"/>
</dbReference>
<dbReference type="Proteomes" id="UP000054058">
    <property type="component" value="Unassembled WGS sequence"/>
</dbReference>
<proteinExistence type="predicted"/>
<accession>X7E9A4</accession>
<keyword evidence="1" id="KW-0472">Membrane</keyword>
<evidence type="ECO:0000313" key="3">
    <source>
        <dbReference type="Proteomes" id="UP000054058"/>
    </source>
</evidence>
<sequence>MLKIRMMELKKWCAYSHIANLISMLIHGKSLSGQTRVGRNIALLGLFCPFFWIALFSGVRGTTLMFHAAHSSLVFLIGAVIMIISLIKQERH</sequence>
<dbReference type="AlphaFoldDB" id="X7E9A4"/>